<accession>A0A136IIZ2</accession>
<name>A0A136IIZ2_9PEZI</name>
<dbReference type="OrthoDB" id="5153231at2759"/>
<protein>
    <submittedName>
        <fullName evidence="1">Uncharacterized protein</fullName>
    </submittedName>
</protein>
<organism evidence="1 2">
    <name type="scientific">Microdochium bolleyi</name>
    <dbReference type="NCBI Taxonomy" id="196109"/>
    <lineage>
        <taxon>Eukaryota</taxon>
        <taxon>Fungi</taxon>
        <taxon>Dikarya</taxon>
        <taxon>Ascomycota</taxon>
        <taxon>Pezizomycotina</taxon>
        <taxon>Sordariomycetes</taxon>
        <taxon>Xylariomycetidae</taxon>
        <taxon>Xylariales</taxon>
        <taxon>Microdochiaceae</taxon>
        <taxon>Microdochium</taxon>
    </lineage>
</organism>
<gene>
    <name evidence="1" type="ORF">Micbo1qcDRAFT_181502</name>
</gene>
<proteinExistence type="predicted"/>
<evidence type="ECO:0000313" key="1">
    <source>
        <dbReference type="EMBL" id="KXJ84599.1"/>
    </source>
</evidence>
<dbReference type="EMBL" id="KQ964393">
    <property type="protein sequence ID" value="KXJ84599.1"/>
    <property type="molecule type" value="Genomic_DNA"/>
</dbReference>
<keyword evidence="2" id="KW-1185">Reference proteome</keyword>
<sequence>MALAHNPTRCIFDVPRLPLEVRLLIADYVLHGDFLSMLALEQIKDLPETSPTTCQMPLSSVIWAQTWRYEGVEYVSSLGEVPGEGFRLFSRSPSISCLQKSPQEIPGTWWEILEVDQNTDLTIETDILKARSLITMHVQPRAFPPGVPGGGRILMAKFPCDASGYTI</sequence>
<reference evidence="2" key="1">
    <citation type="submission" date="2016-02" db="EMBL/GenBank/DDBJ databases">
        <title>Draft genome sequence of Microdochium bolleyi, a fungal endophyte of beachgrass.</title>
        <authorList>
            <consortium name="DOE Joint Genome Institute"/>
            <person name="David A.S."/>
            <person name="May G."/>
            <person name="Haridas S."/>
            <person name="Lim J."/>
            <person name="Wang M."/>
            <person name="Labutti K."/>
            <person name="Lipzen A."/>
            <person name="Barry K."/>
            <person name="Grigoriev I.V."/>
        </authorList>
    </citation>
    <scope>NUCLEOTIDE SEQUENCE [LARGE SCALE GENOMIC DNA]</scope>
    <source>
        <strain evidence="2">J235TASD1</strain>
    </source>
</reference>
<dbReference type="AlphaFoldDB" id="A0A136IIZ2"/>
<dbReference type="Proteomes" id="UP000070501">
    <property type="component" value="Unassembled WGS sequence"/>
</dbReference>
<evidence type="ECO:0000313" key="2">
    <source>
        <dbReference type="Proteomes" id="UP000070501"/>
    </source>
</evidence>
<dbReference type="InParanoid" id="A0A136IIZ2"/>